<keyword evidence="2" id="KW-1185">Reference proteome</keyword>
<dbReference type="EMBL" id="JAENHK010000010">
    <property type="protein sequence ID" value="MBK1896416.1"/>
    <property type="molecule type" value="Genomic_DNA"/>
</dbReference>
<proteinExistence type="predicted"/>
<accession>A0ABS1FVF9</accession>
<comment type="caution">
    <text evidence="1">The sequence shown here is derived from an EMBL/GenBank/DDBJ whole genome shotgun (WGS) entry which is preliminary data.</text>
</comment>
<dbReference type="RefSeq" id="WP_200245907.1">
    <property type="nucleotide sequence ID" value="NZ_JAENHK010000010.1"/>
</dbReference>
<evidence type="ECO:0008006" key="3">
    <source>
        <dbReference type="Google" id="ProtNLM"/>
    </source>
</evidence>
<gene>
    <name evidence="1" type="ORF">JHL15_11675</name>
</gene>
<name>A0ABS1FVF9_9FLAO</name>
<evidence type="ECO:0000313" key="1">
    <source>
        <dbReference type="EMBL" id="MBK1896416.1"/>
    </source>
</evidence>
<organism evidence="1 2">
    <name type="scientific">Chryseobacterium paridis</name>
    <dbReference type="NCBI Taxonomy" id="2800328"/>
    <lineage>
        <taxon>Bacteria</taxon>
        <taxon>Pseudomonadati</taxon>
        <taxon>Bacteroidota</taxon>
        <taxon>Flavobacteriia</taxon>
        <taxon>Flavobacteriales</taxon>
        <taxon>Weeksellaceae</taxon>
        <taxon>Chryseobacterium group</taxon>
        <taxon>Chryseobacterium</taxon>
    </lineage>
</organism>
<reference evidence="2" key="1">
    <citation type="submission" date="2021-01" db="EMBL/GenBank/DDBJ databases">
        <title>Genome public.</title>
        <authorList>
            <person name="Liu C."/>
            <person name="Sun Q."/>
        </authorList>
    </citation>
    <scope>NUCLEOTIDE SEQUENCE [LARGE SCALE GENOMIC DNA]</scope>
    <source>
        <strain evidence="2">YIM B02567</strain>
    </source>
</reference>
<protein>
    <recommendedName>
        <fullName evidence="3">VCBS repeat-containing protein</fullName>
    </recommendedName>
</protein>
<dbReference type="Proteomes" id="UP000628669">
    <property type="component" value="Unassembled WGS sequence"/>
</dbReference>
<evidence type="ECO:0000313" key="2">
    <source>
        <dbReference type="Proteomes" id="UP000628669"/>
    </source>
</evidence>
<sequence>MKNVLLLILLLAQTAVYSQKKIAKDNFNIIVREEIGDLNNDGRKDKLILSMDTVNTTVPFRLQIFLSQSDRTLKLHISSTDIVEAQYPVELKGKHSENQIPTFTIENGKLYIISDIKDGHAEYTFQYKNGNFELIHVSKGIWYGKNTTTETEFDALTGIKTEIVKALGSEKIIRETKTTIKLKSPLRLQDLKTLESKY</sequence>